<dbReference type="InterPro" id="IPR045057">
    <property type="entry name" value="Gcn5-rel_NAT"/>
</dbReference>
<evidence type="ECO:0000313" key="2">
    <source>
        <dbReference type="EMBL" id="GGL71174.1"/>
    </source>
</evidence>
<dbReference type="EMBL" id="JAAMPA010000001">
    <property type="protein sequence ID" value="NIH67804.1"/>
    <property type="molecule type" value="Genomic_DNA"/>
</dbReference>
<reference evidence="3 4" key="3">
    <citation type="submission" date="2020-02" db="EMBL/GenBank/DDBJ databases">
        <title>Sequencing the genomes of 1000 actinobacteria strains.</title>
        <authorList>
            <person name="Klenk H.-P."/>
        </authorList>
    </citation>
    <scope>NUCLEOTIDE SEQUENCE [LARGE SCALE GENOMIC DNA]</scope>
    <source>
        <strain evidence="3 4">DSM 45201</strain>
    </source>
</reference>
<dbReference type="EMBL" id="BMMI01000005">
    <property type="protein sequence ID" value="GGL71174.1"/>
    <property type="molecule type" value="Genomic_DNA"/>
</dbReference>
<evidence type="ECO:0000313" key="3">
    <source>
        <dbReference type="EMBL" id="NIH67804.1"/>
    </source>
</evidence>
<gene>
    <name evidence="3" type="ORF">FB380_002250</name>
    <name evidence="2" type="ORF">GCM10011589_29360</name>
</gene>
<dbReference type="SUPFAM" id="SSF55729">
    <property type="entry name" value="Acyl-CoA N-acyltransferases (Nat)"/>
    <property type="match status" value="1"/>
</dbReference>
<reference evidence="2" key="1">
    <citation type="journal article" date="2014" name="Int. J. Syst. Evol. Microbiol.">
        <title>Complete genome of a new Firmicutes species belonging to the dominant human colonic microbiota ('Ruminococcus bicirculans') reveals two chromosomes and a selective capacity to utilize plant glucans.</title>
        <authorList>
            <consortium name="NISC Comparative Sequencing Program"/>
            <person name="Wegmann U."/>
            <person name="Louis P."/>
            <person name="Goesmann A."/>
            <person name="Henrissat B."/>
            <person name="Duncan S.H."/>
            <person name="Flint H.J."/>
        </authorList>
    </citation>
    <scope>NUCLEOTIDE SEQUENCE</scope>
    <source>
        <strain evidence="2">CGMCC 4.5581</strain>
    </source>
</reference>
<sequence length="95" mass="10448">MEPTVSNSPEDSRYEIRDGDRLLGVAAYQRRGDQVVFTHTEVESDAGHSGLGSTLVRAALDDVRSQGGTVVPMCSFVRGWIERHPEYRDLVAAEA</sequence>
<reference evidence="2" key="4">
    <citation type="submission" date="2024-05" db="EMBL/GenBank/DDBJ databases">
        <authorList>
            <person name="Sun Q."/>
            <person name="Zhou Y."/>
        </authorList>
    </citation>
    <scope>NUCLEOTIDE SEQUENCE</scope>
    <source>
        <strain evidence="2">CGMCC 4.5581</strain>
    </source>
</reference>
<dbReference type="InterPro" id="IPR016181">
    <property type="entry name" value="Acyl_CoA_acyltransferase"/>
</dbReference>
<evidence type="ECO:0000259" key="1">
    <source>
        <dbReference type="PROSITE" id="PS51729"/>
    </source>
</evidence>
<evidence type="ECO:0000313" key="5">
    <source>
        <dbReference type="Proteomes" id="UP000648663"/>
    </source>
</evidence>
<keyword evidence="5" id="KW-1185">Reference proteome</keyword>
<dbReference type="Gene3D" id="3.40.630.30">
    <property type="match status" value="1"/>
</dbReference>
<dbReference type="Proteomes" id="UP000648663">
    <property type="component" value="Unassembled WGS sequence"/>
</dbReference>
<evidence type="ECO:0000313" key="4">
    <source>
        <dbReference type="Proteomes" id="UP000552836"/>
    </source>
</evidence>
<dbReference type="PANTHER" id="PTHR31435:SF10">
    <property type="entry name" value="BSR4717 PROTEIN"/>
    <property type="match status" value="1"/>
</dbReference>
<proteinExistence type="predicted"/>
<dbReference type="PROSITE" id="PS51729">
    <property type="entry name" value="GNAT_YJDJ"/>
    <property type="match status" value="1"/>
</dbReference>
<organism evidence="3 4">
    <name type="scientific">Modestobacter marinus</name>
    <dbReference type="NCBI Taxonomy" id="477641"/>
    <lineage>
        <taxon>Bacteria</taxon>
        <taxon>Bacillati</taxon>
        <taxon>Actinomycetota</taxon>
        <taxon>Actinomycetes</taxon>
        <taxon>Geodermatophilales</taxon>
        <taxon>Geodermatophilaceae</taxon>
        <taxon>Modestobacter</taxon>
    </lineage>
</organism>
<dbReference type="RefSeq" id="WP_166755132.1">
    <property type="nucleotide sequence ID" value="NZ_BAABJU010000012.1"/>
</dbReference>
<comment type="caution">
    <text evidence="3">The sequence shown here is derived from an EMBL/GenBank/DDBJ whole genome shotgun (WGS) entry which is preliminary data.</text>
</comment>
<name>A0A846LMR7_9ACTN</name>
<protein>
    <submittedName>
        <fullName evidence="2">N-acetyltransferase</fullName>
    </submittedName>
</protein>
<feature type="domain" description="N-acetyltransferase" evidence="1">
    <location>
        <begin position="6"/>
        <end position="92"/>
    </location>
</feature>
<dbReference type="AlphaFoldDB" id="A0A846LMR7"/>
<dbReference type="PANTHER" id="PTHR31435">
    <property type="entry name" value="PROTEIN NATD1"/>
    <property type="match status" value="1"/>
</dbReference>
<dbReference type="Pfam" id="PF14542">
    <property type="entry name" value="Acetyltransf_CG"/>
    <property type="match status" value="1"/>
</dbReference>
<accession>A0A846LMR7</accession>
<reference evidence="5" key="2">
    <citation type="journal article" date="2019" name="Int. J. Syst. Evol. Microbiol.">
        <title>The Global Catalogue of Microorganisms (GCM) 10K type strain sequencing project: providing services to taxonomists for standard genome sequencing and annotation.</title>
        <authorList>
            <consortium name="The Broad Institute Genomics Platform"/>
            <consortium name="The Broad Institute Genome Sequencing Center for Infectious Disease"/>
            <person name="Wu L."/>
            <person name="Ma J."/>
        </authorList>
    </citation>
    <scope>NUCLEOTIDE SEQUENCE [LARGE SCALE GENOMIC DNA]</scope>
    <source>
        <strain evidence="5">CGMCC 4.5581</strain>
    </source>
</reference>
<dbReference type="Proteomes" id="UP000552836">
    <property type="component" value="Unassembled WGS sequence"/>
</dbReference>
<dbReference type="InterPro" id="IPR031165">
    <property type="entry name" value="GNAT_YJDJ"/>
</dbReference>